<dbReference type="AlphaFoldDB" id="A0A212U6G3"/>
<accession>A0A212U6G3</accession>
<dbReference type="SUPFAM" id="SSF81345">
    <property type="entry name" value="ABC transporter involved in vitamin B12 uptake, BtuC"/>
    <property type="match status" value="1"/>
</dbReference>
<protein>
    <submittedName>
        <fullName evidence="9">Iron complex transport system permease protein</fullName>
    </submittedName>
</protein>
<dbReference type="InterPro" id="IPR037294">
    <property type="entry name" value="ABC_BtuC-like"/>
</dbReference>
<keyword evidence="6 8" id="KW-1133">Transmembrane helix</keyword>
<evidence type="ECO:0000256" key="7">
    <source>
        <dbReference type="ARBA" id="ARBA00023136"/>
    </source>
</evidence>
<evidence type="ECO:0000256" key="5">
    <source>
        <dbReference type="ARBA" id="ARBA00022692"/>
    </source>
</evidence>
<proteinExistence type="inferred from homology"/>
<name>A0A212U6G3_9MICO</name>
<dbReference type="GO" id="GO:0022857">
    <property type="term" value="F:transmembrane transporter activity"/>
    <property type="evidence" value="ECO:0007669"/>
    <property type="project" value="InterPro"/>
</dbReference>
<feature type="transmembrane region" description="Helical" evidence="8">
    <location>
        <begin position="316"/>
        <end position="334"/>
    </location>
</feature>
<dbReference type="PANTHER" id="PTHR30472">
    <property type="entry name" value="FERRIC ENTEROBACTIN TRANSPORT SYSTEM PERMEASE PROTEIN"/>
    <property type="match status" value="1"/>
</dbReference>
<feature type="transmembrane region" description="Helical" evidence="8">
    <location>
        <begin position="200"/>
        <end position="218"/>
    </location>
</feature>
<dbReference type="Pfam" id="PF01032">
    <property type="entry name" value="FecCD"/>
    <property type="match status" value="1"/>
</dbReference>
<comment type="subcellular location">
    <subcellularLocation>
        <location evidence="1">Cell membrane</location>
        <topology evidence="1">Multi-pass membrane protein</topology>
    </subcellularLocation>
</comment>
<feature type="transmembrane region" description="Helical" evidence="8">
    <location>
        <begin position="63"/>
        <end position="88"/>
    </location>
</feature>
<reference evidence="9 10" key="1">
    <citation type="submission" date="2017-06" db="EMBL/GenBank/DDBJ databases">
        <authorList>
            <person name="Kim H.J."/>
            <person name="Triplett B.A."/>
        </authorList>
    </citation>
    <scope>NUCLEOTIDE SEQUENCE [LARGE SCALE GENOMIC DNA]</scope>
    <source>
        <strain evidence="9 10">DSM 22179</strain>
    </source>
</reference>
<evidence type="ECO:0000256" key="3">
    <source>
        <dbReference type="ARBA" id="ARBA00022448"/>
    </source>
</evidence>
<dbReference type="GO" id="GO:0033214">
    <property type="term" value="P:siderophore-iron import into cell"/>
    <property type="evidence" value="ECO:0007669"/>
    <property type="project" value="TreeGrafter"/>
</dbReference>
<dbReference type="InterPro" id="IPR000522">
    <property type="entry name" value="ABC_transptr_permease_BtuC"/>
</dbReference>
<feature type="transmembrane region" description="Helical" evidence="8">
    <location>
        <begin position="153"/>
        <end position="174"/>
    </location>
</feature>
<dbReference type="OrthoDB" id="9796260at2"/>
<feature type="transmembrane region" description="Helical" evidence="8">
    <location>
        <begin position="100"/>
        <end position="121"/>
    </location>
</feature>
<dbReference type="GO" id="GO:0005886">
    <property type="term" value="C:plasma membrane"/>
    <property type="evidence" value="ECO:0007669"/>
    <property type="project" value="UniProtKB-SubCell"/>
</dbReference>
<evidence type="ECO:0000313" key="9">
    <source>
        <dbReference type="EMBL" id="SNC73819.1"/>
    </source>
</evidence>
<evidence type="ECO:0000256" key="8">
    <source>
        <dbReference type="SAM" id="Phobius"/>
    </source>
</evidence>
<keyword evidence="4" id="KW-1003">Cell membrane</keyword>
<gene>
    <name evidence="9" type="ORF">SAMN05445756_2160</name>
</gene>
<comment type="similarity">
    <text evidence="2">Belongs to the binding-protein-dependent transport system permease family. FecCD subfamily.</text>
</comment>
<feature type="transmembrane region" description="Helical" evidence="8">
    <location>
        <begin position="22"/>
        <end position="43"/>
    </location>
</feature>
<dbReference type="EMBL" id="FYEZ01000003">
    <property type="protein sequence ID" value="SNC73819.1"/>
    <property type="molecule type" value="Genomic_DNA"/>
</dbReference>
<keyword evidence="3" id="KW-0813">Transport</keyword>
<feature type="transmembrane region" description="Helical" evidence="8">
    <location>
        <begin position="127"/>
        <end position="146"/>
    </location>
</feature>
<evidence type="ECO:0000256" key="4">
    <source>
        <dbReference type="ARBA" id="ARBA00022475"/>
    </source>
</evidence>
<keyword evidence="5 8" id="KW-0812">Transmembrane</keyword>
<dbReference type="PANTHER" id="PTHR30472:SF19">
    <property type="entry name" value="PETROBACTIN IMPORT SYSTEM PERMEASE PROTEIN YCLO"/>
    <property type="match status" value="1"/>
</dbReference>
<evidence type="ECO:0000313" key="10">
    <source>
        <dbReference type="Proteomes" id="UP000198122"/>
    </source>
</evidence>
<keyword evidence="10" id="KW-1185">Reference proteome</keyword>
<feature type="transmembrane region" description="Helical" evidence="8">
    <location>
        <begin position="248"/>
        <end position="275"/>
    </location>
</feature>
<organism evidence="9 10">
    <name type="scientific">Kytococcus aerolatus</name>
    <dbReference type="NCBI Taxonomy" id="592308"/>
    <lineage>
        <taxon>Bacteria</taxon>
        <taxon>Bacillati</taxon>
        <taxon>Actinomycetota</taxon>
        <taxon>Actinomycetes</taxon>
        <taxon>Micrococcales</taxon>
        <taxon>Kytococcaceae</taxon>
        <taxon>Kytococcus</taxon>
    </lineage>
</organism>
<dbReference type="Gene3D" id="1.10.3470.10">
    <property type="entry name" value="ABC transporter involved in vitamin B12 uptake, BtuC"/>
    <property type="match status" value="1"/>
</dbReference>
<evidence type="ECO:0000256" key="1">
    <source>
        <dbReference type="ARBA" id="ARBA00004651"/>
    </source>
</evidence>
<keyword evidence="7 8" id="KW-0472">Membrane</keyword>
<evidence type="ECO:0000256" key="6">
    <source>
        <dbReference type="ARBA" id="ARBA00022989"/>
    </source>
</evidence>
<feature type="transmembrane region" description="Helical" evidence="8">
    <location>
        <begin position="287"/>
        <end position="307"/>
    </location>
</feature>
<sequence length="339" mass="35990">MIAVADRALTGPFATPSARRRYALTLGALTVLAGLVAFGLLAWDNPLPVGSEGFWIIAEMRATSLVVLAVVVTGQAVATVAFQCAAANRIVTPSIMGFEALYVAISTAAVYFFGAAGLGRLQGLPQYVLSVALMVVLAVLLFGSLLTSRRRSIHAMLLVGIVIGGGLGSMSAFMQRLLTPSEFDVLTARLFGSVANADPSYLPVAVPLCLVATLALWLRSRRINVMGMGPDVAQNLGVDHRREVMITLFWVAVLMATSTSLVGPLTFLGFLVALLTYQLAGTWDHRYLFPFAALLGFVILGGAYFLLKHVFYAEGAVAIIIELVGGLVFLAVVLRKGTL</sequence>
<evidence type="ECO:0000256" key="2">
    <source>
        <dbReference type="ARBA" id="ARBA00007935"/>
    </source>
</evidence>
<dbReference type="Proteomes" id="UP000198122">
    <property type="component" value="Unassembled WGS sequence"/>
</dbReference>